<comment type="caution">
    <text evidence="1">The sequence shown here is derived from an EMBL/GenBank/DDBJ whole genome shotgun (WGS) entry which is preliminary data.</text>
</comment>
<organism evidence="1 2">
    <name type="scientific">Burkholderia multivorans CGD2</name>
    <dbReference type="NCBI Taxonomy" id="513052"/>
    <lineage>
        <taxon>Bacteria</taxon>
        <taxon>Pseudomonadati</taxon>
        <taxon>Pseudomonadota</taxon>
        <taxon>Betaproteobacteria</taxon>
        <taxon>Burkholderiales</taxon>
        <taxon>Burkholderiaceae</taxon>
        <taxon>Burkholderia</taxon>
        <taxon>Burkholderia cepacia complex</taxon>
    </lineage>
</organism>
<sequence length="173" mass="18509">MRSVGQNDGRCATKRKYCGVKRDRLTIRNNVFTEKGMISGDRAGILSPMLPNAVEATRACPFPMSSPASFRILRGLTVAAAASVLAACSTASDVAATSNPNVFTVTTRTLGVSTSWADAHAKAVSEATNYCEQRGMRVSMKQESLTGGRRVDARSELSFECHPTFETASNPRG</sequence>
<evidence type="ECO:0008006" key="3">
    <source>
        <dbReference type="Google" id="ProtNLM"/>
    </source>
</evidence>
<protein>
    <recommendedName>
        <fullName evidence="3">Lipoprotein</fullName>
    </recommendedName>
</protein>
<reference evidence="1 2" key="1">
    <citation type="journal article" date="2012" name="J. Bacteriol.">
        <title>Draft Genome Sequence Determination for Cystic Fibrosis and Chronic Granulomatous Disease Burkholderia multivorans Isolates.</title>
        <authorList>
            <person name="Varga J.J."/>
            <person name="Losada L."/>
            <person name="Zelazny A.M."/>
            <person name="Brinkac L."/>
            <person name="Harkins D."/>
            <person name="Radune D."/>
            <person name="Hostetler J."/>
            <person name="Sampaio E.P."/>
            <person name="Ronning C.M."/>
            <person name="Nierman W.C."/>
            <person name="Greenberg D.E."/>
            <person name="Holland S.M."/>
            <person name="Goldberg J.B."/>
        </authorList>
    </citation>
    <scope>NUCLEOTIDE SEQUENCE [LARGE SCALE GENOMIC DNA]</scope>
    <source>
        <strain evidence="1 2">CGD2</strain>
    </source>
</reference>
<name>B9BJE1_9BURK</name>
<dbReference type="AlphaFoldDB" id="B9BJE1"/>
<dbReference type="Proteomes" id="UP000004535">
    <property type="component" value="Unassembled WGS sequence"/>
</dbReference>
<dbReference type="EMBL" id="ACFC01000001">
    <property type="protein sequence ID" value="EEE09824.1"/>
    <property type="molecule type" value="Genomic_DNA"/>
</dbReference>
<evidence type="ECO:0000313" key="1">
    <source>
        <dbReference type="EMBL" id="EEE09824.1"/>
    </source>
</evidence>
<accession>B9BJE1</accession>
<gene>
    <name evidence="1" type="ORF">BURMUCGD2_5197</name>
</gene>
<proteinExistence type="predicted"/>
<evidence type="ECO:0000313" key="2">
    <source>
        <dbReference type="Proteomes" id="UP000004535"/>
    </source>
</evidence>